<dbReference type="Proteomes" id="UP000288246">
    <property type="component" value="Unassembled WGS sequence"/>
</dbReference>
<organism evidence="2 3">
    <name type="scientific">Cellulomonas algicola</name>
    <dbReference type="NCBI Taxonomy" id="2071633"/>
    <lineage>
        <taxon>Bacteria</taxon>
        <taxon>Bacillati</taxon>
        <taxon>Actinomycetota</taxon>
        <taxon>Actinomycetes</taxon>
        <taxon>Micrococcales</taxon>
        <taxon>Cellulomonadaceae</taxon>
        <taxon>Cellulomonas</taxon>
    </lineage>
</organism>
<accession>A0A401UYP6</accession>
<reference evidence="2 3" key="1">
    <citation type="submission" date="2018-11" db="EMBL/GenBank/DDBJ databases">
        <title>Draft genome sequence of Cellulomonas takizawaensis strain TKZ-21.</title>
        <authorList>
            <person name="Yamamura H."/>
            <person name="Hayashi T."/>
            <person name="Hamada M."/>
            <person name="Serisawa Y."/>
            <person name="Matsuyama K."/>
            <person name="Nakagawa Y."/>
            <person name="Otoguro M."/>
            <person name="Yanagida F."/>
            <person name="Hayakawa M."/>
        </authorList>
    </citation>
    <scope>NUCLEOTIDE SEQUENCE [LARGE SCALE GENOMIC DNA]</scope>
    <source>
        <strain evidence="2 3">TKZ-21</strain>
    </source>
</reference>
<evidence type="ECO:0000313" key="3">
    <source>
        <dbReference type="Proteomes" id="UP000288246"/>
    </source>
</evidence>
<evidence type="ECO:0000313" key="2">
    <source>
        <dbReference type="EMBL" id="GCD19735.1"/>
    </source>
</evidence>
<proteinExistence type="predicted"/>
<gene>
    <name evidence="2" type="ORF">CTKZ_12970</name>
</gene>
<dbReference type="EMBL" id="BHYL01000093">
    <property type="protein sequence ID" value="GCD19735.1"/>
    <property type="molecule type" value="Genomic_DNA"/>
</dbReference>
<dbReference type="AlphaFoldDB" id="A0A401UYP6"/>
<keyword evidence="3" id="KW-1185">Reference proteome</keyword>
<feature type="region of interest" description="Disordered" evidence="1">
    <location>
        <begin position="32"/>
        <end position="60"/>
    </location>
</feature>
<feature type="region of interest" description="Disordered" evidence="1">
    <location>
        <begin position="72"/>
        <end position="93"/>
    </location>
</feature>
<feature type="compositionally biased region" description="Low complexity" evidence="1">
    <location>
        <begin position="41"/>
        <end position="54"/>
    </location>
</feature>
<comment type="caution">
    <text evidence="2">The sequence shown here is derived from an EMBL/GenBank/DDBJ whole genome shotgun (WGS) entry which is preliminary data.</text>
</comment>
<protein>
    <submittedName>
        <fullName evidence="2">Uncharacterized protein</fullName>
    </submittedName>
</protein>
<sequence length="191" mass="18502">MVGSMGLGAVRRAAAASSVAVVVMATVCSCATSGGGEPEGEPTSRSPSTSSSPTADASPQAIQEAVLEAGVTGSGLPAGVTPPDDSGSPGAGWAPDDGLLYVVTFGSSTCPIVAEPEATLTGGTLTVEVGATSDGPCTMDFVPTTSVVGVPDDVDENAPVTVDLGDQIMLDVQPRSAAGSAGPITWAPTPG</sequence>
<name>A0A401UYP6_9CELL</name>
<evidence type="ECO:0000256" key="1">
    <source>
        <dbReference type="SAM" id="MobiDB-lite"/>
    </source>
</evidence>